<reference evidence="1" key="1">
    <citation type="journal article" date="2020" name="Stud. Mycol.">
        <title>101 Dothideomycetes genomes: a test case for predicting lifestyles and emergence of pathogens.</title>
        <authorList>
            <person name="Haridas S."/>
            <person name="Albert R."/>
            <person name="Binder M."/>
            <person name="Bloem J."/>
            <person name="Labutti K."/>
            <person name="Salamov A."/>
            <person name="Andreopoulos B."/>
            <person name="Baker S."/>
            <person name="Barry K."/>
            <person name="Bills G."/>
            <person name="Bluhm B."/>
            <person name="Cannon C."/>
            <person name="Castanera R."/>
            <person name="Culley D."/>
            <person name="Daum C."/>
            <person name="Ezra D."/>
            <person name="Gonzalez J."/>
            <person name="Henrissat B."/>
            <person name="Kuo A."/>
            <person name="Liang C."/>
            <person name="Lipzen A."/>
            <person name="Lutzoni F."/>
            <person name="Magnuson J."/>
            <person name="Mondo S."/>
            <person name="Nolan M."/>
            <person name="Ohm R."/>
            <person name="Pangilinan J."/>
            <person name="Park H.-J."/>
            <person name="Ramirez L."/>
            <person name="Alfaro M."/>
            <person name="Sun H."/>
            <person name="Tritt A."/>
            <person name="Yoshinaga Y."/>
            <person name="Zwiers L.-H."/>
            <person name="Turgeon B."/>
            <person name="Goodwin S."/>
            <person name="Spatafora J."/>
            <person name="Crous P."/>
            <person name="Grigoriev I."/>
        </authorList>
    </citation>
    <scope>NUCLEOTIDE SEQUENCE</scope>
    <source>
        <strain evidence="1">CBS 122367</strain>
    </source>
</reference>
<sequence>MLDDGGGRLLLLAAAGDCVRLSGCRGVDSGVDIDGEWCGGYNMRDGMCAAQEYSRRRTLRIRKRCVVCDAE</sequence>
<dbReference type="EMBL" id="MU005580">
    <property type="protein sequence ID" value="KAF2684658.1"/>
    <property type="molecule type" value="Genomic_DNA"/>
</dbReference>
<organism evidence="1 2">
    <name type="scientific">Lentithecium fluviatile CBS 122367</name>
    <dbReference type="NCBI Taxonomy" id="1168545"/>
    <lineage>
        <taxon>Eukaryota</taxon>
        <taxon>Fungi</taxon>
        <taxon>Dikarya</taxon>
        <taxon>Ascomycota</taxon>
        <taxon>Pezizomycotina</taxon>
        <taxon>Dothideomycetes</taxon>
        <taxon>Pleosporomycetidae</taxon>
        <taxon>Pleosporales</taxon>
        <taxon>Massarineae</taxon>
        <taxon>Lentitheciaceae</taxon>
        <taxon>Lentithecium</taxon>
    </lineage>
</organism>
<accession>A0A6G1J2M7</accession>
<keyword evidence="2" id="KW-1185">Reference proteome</keyword>
<name>A0A6G1J2M7_9PLEO</name>
<gene>
    <name evidence="1" type="ORF">K458DRAFT_417529</name>
</gene>
<evidence type="ECO:0000313" key="2">
    <source>
        <dbReference type="Proteomes" id="UP000799291"/>
    </source>
</evidence>
<dbReference type="AlphaFoldDB" id="A0A6G1J2M7"/>
<dbReference type="Proteomes" id="UP000799291">
    <property type="component" value="Unassembled WGS sequence"/>
</dbReference>
<evidence type="ECO:0000313" key="1">
    <source>
        <dbReference type="EMBL" id="KAF2684658.1"/>
    </source>
</evidence>
<proteinExistence type="predicted"/>
<protein>
    <submittedName>
        <fullName evidence="1">Uncharacterized protein</fullName>
    </submittedName>
</protein>